<dbReference type="InParanoid" id="A0A5C3NUC0"/>
<dbReference type="Proteomes" id="UP000308197">
    <property type="component" value="Unassembled WGS sequence"/>
</dbReference>
<evidence type="ECO:0000313" key="1">
    <source>
        <dbReference type="EMBL" id="TFK81076.1"/>
    </source>
</evidence>
<keyword evidence="2" id="KW-1185">Reference proteome</keyword>
<accession>A0A5C3NUC0</accession>
<evidence type="ECO:0000313" key="2">
    <source>
        <dbReference type="Proteomes" id="UP000308197"/>
    </source>
</evidence>
<dbReference type="EMBL" id="ML211659">
    <property type="protein sequence ID" value="TFK81076.1"/>
    <property type="molecule type" value="Genomic_DNA"/>
</dbReference>
<organism evidence="1 2">
    <name type="scientific">Polyporus arcularius HHB13444</name>
    <dbReference type="NCBI Taxonomy" id="1314778"/>
    <lineage>
        <taxon>Eukaryota</taxon>
        <taxon>Fungi</taxon>
        <taxon>Dikarya</taxon>
        <taxon>Basidiomycota</taxon>
        <taxon>Agaricomycotina</taxon>
        <taxon>Agaricomycetes</taxon>
        <taxon>Polyporales</taxon>
        <taxon>Polyporaceae</taxon>
        <taxon>Polyporus</taxon>
    </lineage>
</organism>
<feature type="non-terminal residue" evidence="1">
    <location>
        <position position="61"/>
    </location>
</feature>
<proteinExistence type="predicted"/>
<gene>
    <name evidence="1" type="ORF">K466DRAFT_502782</name>
</gene>
<name>A0A5C3NUC0_9APHY</name>
<evidence type="ECO:0008006" key="3">
    <source>
        <dbReference type="Google" id="ProtNLM"/>
    </source>
</evidence>
<sequence length="61" mass="6866">MHSHVKLERGDAKHITRLPPEVEGLIISQLRDDKPALAACSVVSEPWLQQSRTFLFESVVV</sequence>
<dbReference type="AlphaFoldDB" id="A0A5C3NUC0"/>
<reference evidence="1 2" key="1">
    <citation type="journal article" date="2019" name="Nat. Ecol. Evol.">
        <title>Megaphylogeny resolves global patterns of mushroom evolution.</title>
        <authorList>
            <person name="Varga T."/>
            <person name="Krizsan K."/>
            <person name="Foldi C."/>
            <person name="Dima B."/>
            <person name="Sanchez-Garcia M."/>
            <person name="Sanchez-Ramirez S."/>
            <person name="Szollosi G.J."/>
            <person name="Szarkandi J.G."/>
            <person name="Papp V."/>
            <person name="Albert L."/>
            <person name="Andreopoulos W."/>
            <person name="Angelini C."/>
            <person name="Antonin V."/>
            <person name="Barry K.W."/>
            <person name="Bougher N.L."/>
            <person name="Buchanan P."/>
            <person name="Buyck B."/>
            <person name="Bense V."/>
            <person name="Catcheside P."/>
            <person name="Chovatia M."/>
            <person name="Cooper J."/>
            <person name="Damon W."/>
            <person name="Desjardin D."/>
            <person name="Finy P."/>
            <person name="Geml J."/>
            <person name="Haridas S."/>
            <person name="Hughes K."/>
            <person name="Justo A."/>
            <person name="Karasinski D."/>
            <person name="Kautmanova I."/>
            <person name="Kiss B."/>
            <person name="Kocsube S."/>
            <person name="Kotiranta H."/>
            <person name="LaButti K.M."/>
            <person name="Lechner B.E."/>
            <person name="Liimatainen K."/>
            <person name="Lipzen A."/>
            <person name="Lukacs Z."/>
            <person name="Mihaltcheva S."/>
            <person name="Morgado L.N."/>
            <person name="Niskanen T."/>
            <person name="Noordeloos M.E."/>
            <person name="Ohm R.A."/>
            <person name="Ortiz-Santana B."/>
            <person name="Ovrebo C."/>
            <person name="Racz N."/>
            <person name="Riley R."/>
            <person name="Savchenko A."/>
            <person name="Shiryaev A."/>
            <person name="Soop K."/>
            <person name="Spirin V."/>
            <person name="Szebenyi C."/>
            <person name="Tomsovsky M."/>
            <person name="Tulloss R.E."/>
            <person name="Uehling J."/>
            <person name="Grigoriev I.V."/>
            <person name="Vagvolgyi C."/>
            <person name="Papp T."/>
            <person name="Martin F.M."/>
            <person name="Miettinen O."/>
            <person name="Hibbett D.S."/>
            <person name="Nagy L.G."/>
        </authorList>
    </citation>
    <scope>NUCLEOTIDE SEQUENCE [LARGE SCALE GENOMIC DNA]</scope>
    <source>
        <strain evidence="1 2">HHB13444</strain>
    </source>
</reference>
<protein>
    <recommendedName>
        <fullName evidence="3">F-box domain-containing protein</fullName>
    </recommendedName>
</protein>